<dbReference type="RefSeq" id="WP_146430047.1">
    <property type="nucleotide sequence ID" value="NZ_VIGV01000001.1"/>
</dbReference>
<dbReference type="EMBL" id="VIGV01000001">
    <property type="protein sequence ID" value="TWS25740.1"/>
    <property type="molecule type" value="Genomic_DNA"/>
</dbReference>
<dbReference type="Gene3D" id="3.20.20.70">
    <property type="entry name" value="Aldolase class I"/>
    <property type="match status" value="1"/>
</dbReference>
<name>A0A5C5RT86_9ACTN</name>
<proteinExistence type="predicted"/>
<keyword evidence="2" id="KW-0560">Oxidoreductase</keyword>
<evidence type="ECO:0000256" key="3">
    <source>
        <dbReference type="SAM" id="MobiDB-lite"/>
    </source>
</evidence>
<evidence type="ECO:0000256" key="2">
    <source>
        <dbReference type="ARBA" id="ARBA00023002"/>
    </source>
</evidence>
<accession>A0A5C5RT86</accession>
<dbReference type="GO" id="GO:0010181">
    <property type="term" value="F:FMN binding"/>
    <property type="evidence" value="ECO:0007669"/>
    <property type="project" value="InterPro"/>
</dbReference>
<dbReference type="CDD" id="cd04733">
    <property type="entry name" value="OYE_like_2_FMN"/>
    <property type="match status" value="1"/>
</dbReference>
<dbReference type="SUPFAM" id="SSF51395">
    <property type="entry name" value="FMN-linked oxidoreductases"/>
    <property type="match status" value="1"/>
</dbReference>
<keyword evidence="1" id="KW-0285">Flavoprotein</keyword>
<comment type="caution">
    <text evidence="5">The sequence shown here is derived from an EMBL/GenBank/DDBJ whole genome shotgun (WGS) entry which is preliminary data.</text>
</comment>
<dbReference type="InterPro" id="IPR013785">
    <property type="entry name" value="Aldolase_TIM"/>
</dbReference>
<feature type="domain" description="NADH:flavin oxidoreductase/NADH oxidase N-terminal" evidence="4">
    <location>
        <begin position="3"/>
        <end position="355"/>
    </location>
</feature>
<dbReference type="GO" id="GO:0016491">
    <property type="term" value="F:oxidoreductase activity"/>
    <property type="evidence" value="ECO:0007669"/>
    <property type="project" value="UniProtKB-KW"/>
</dbReference>
<evidence type="ECO:0000313" key="5">
    <source>
        <dbReference type="EMBL" id="TWS25740.1"/>
    </source>
</evidence>
<dbReference type="InterPro" id="IPR001155">
    <property type="entry name" value="OxRdtase_FMN_N"/>
</dbReference>
<gene>
    <name evidence="5" type="ORF">FK268_00205</name>
</gene>
<evidence type="ECO:0000313" key="6">
    <source>
        <dbReference type="Proteomes" id="UP000319792"/>
    </source>
</evidence>
<evidence type="ECO:0000259" key="4">
    <source>
        <dbReference type="Pfam" id="PF00724"/>
    </source>
</evidence>
<dbReference type="AlphaFoldDB" id="A0A5C5RT86"/>
<protein>
    <submittedName>
        <fullName evidence="5">NADH:flavin oxidoreductase/NADH oxidase family protein</fullName>
    </submittedName>
</protein>
<dbReference type="PANTHER" id="PTHR43656">
    <property type="entry name" value="BINDING OXIDOREDUCTASE, PUTATIVE (AFU_ORTHOLOGUE AFUA_2G08260)-RELATED"/>
    <property type="match status" value="1"/>
</dbReference>
<keyword evidence="6" id="KW-1185">Reference proteome</keyword>
<dbReference type="Pfam" id="PF00724">
    <property type="entry name" value="Oxidored_FMN"/>
    <property type="match status" value="1"/>
</dbReference>
<sequence>MPDLFSPLTLRSGAVLPNRVAKAAMEEGIAGAEQAPDGRTVELYRRWGAGGTGLLITGNVMVHAEALTGPGAIVLDARSPLQPFRAWADAAKENGASVWMQISHPGRQIQKDMPGVVWAPSAKPVDLGSALSNRFATPVAMTVPQIRATIARFATTARRAEEAGFDGVEVHAAHGYLLSQFLSPLVNTRTDEWGGSLENRARLLLEIVRAIRAEVAPDFAVAVKLNSADFQRGGFDATDAQAVIAMLAPLGVDLVEVSGGSYESPAMTGRATGQADAGATRPAADGRPGDARSVAREAYFLELAADLAVSSEIPLMLTGGITRRETAEAVLAENVAVVGIGTALSVTPDLPARWRAGNGTVGALRPVTWKNKPLASMTSMAQVRYQLRRMAVGKEPRPGVLPALALVRDLVVVRRALGRYRRWLADRPADGAALTAVGVASGE</sequence>
<feature type="region of interest" description="Disordered" evidence="3">
    <location>
        <begin position="263"/>
        <end position="290"/>
    </location>
</feature>
<dbReference type="PANTHER" id="PTHR43656:SF2">
    <property type="entry name" value="BINDING OXIDOREDUCTASE, PUTATIVE (AFU_ORTHOLOGUE AFUA_2G08260)-RELATED"/>
    <property type="match status" value="1"/>
</dbReference>
<dbReference type="OrthoDB" id="3169239at2"/>
<reference evidence="5 6" key="2">
    <citation type="submission" date="2019-08" db="EMBL/GenBank/DDBJ databases">
        <title>Tsukamurella conjunctivitidis sp. nov., Tsukamurella assacharolytica sp. nov. and Tsukamurella sputae sp. nov. isolated from patients with conjunctivitis, bacteraemia (lymphoma) and respiratory infection (sputum) in Hong Kong.</title>
        <authorList>
            <person name="Fok K.M.N."/>
            <person name="Fong J.Y.H."/>
        </authorList>
    </citation>
    <scope>NUCLEOTIDE SEQUENCE [LARGE SCALE GENOMIC DNA]</scope>
    <source>
        <strain evidence="5 6">HKU70</strain>
    </source>
</reference>
<organism evidence="5 6">
    <name type="scientific">Tsukamurella sputi</name>
    <dbReference type="NCBI Taxonomy" id="2591848"/>
    <lineage>
        <taxon>Bacteria</taxon>
        <taxon>Bacillati</taxon>
        <taxon>Actinomycetota</taxon>
        <taxon>Actinomycetes</taxon>
        <taxon>Mycobacteriales</taxon>
        <taxon>Tsukamurellaceae</taxon>
        <taxon>Tsukamurella</taxon>
    </lineage>
</organism>
<evidence type="ECO:0000256" key="1">
    <source>
        <dbReference type="ARBA" id="ARBA00022630"/>
    </source>
</evidence>
<reference evidence="5 6" key="1">
    <citation type="submission" date="2019-06" db="EMBL/GenBank/DDBJ databases">
        <authorList>
            <person name="Teng J.L.L."/>
            <person name="Lee H.H."/>
            <person name="Lau S.K.P."/>
            <person name="Woo P.C.Y."/>
        </authorList>
    </citation>
    <scope>NUCLEOTIDE SEQUENCE [LARGE SCALE GENOMIC DNA]</scope>
    <source>
        <strain evidence="5 6">HKU70</strain>
    </source>
</reference>
<dbReference type="Proteomes" id="UP000319792">
    <property type="component" value="Unassembled WGS sequence"/>
</dbReference>
<dbReference type="InterPro" id="IPR051799">
    <property type="entry name" value="NADH_flavin_oxidoreductase"/>
</dbReference>